<keyword evidence="6" id="KW-0653">Protein transport</keyword>
<dbReference type="Proteomes" id="UP000694387">
    <property type="component" value="Chromosome 5"/>
</dbReference>
<dbReference type="SUPFAM" id="SSF50729">
    <property type="entry name" value="PH domain-like"/>
    <property type="match status" value="1"/>
</dbReference>
<evidence type="ECO:0000259" key="8">
    <source>
        <dbReference type="Pfam" id="PF07933"/>
    </source>
</evidence>
<evidence type="ECO:0000256" key="2">
    <source>
        <dbReference type="ARBA" id="ARBA00004640"/>
    </source>
</evidence>
<name>A0A9L0JQI7_EQUAS</name>
<dbReference type="AlphaFoldDB" id="A0A9L0JQI7"/>
<keyword evidence="5" id="KW-0254">Endocytosis</keyword>
<organism evidence="9 10">
    <name type="scientific">Equus asinus</name>
    <name type="common">Donkey</name>
    <name type="synonym">Equus africanus asinus</name>
    <dbReference type="NCBI Taxonomy" id="9793"/>
    <lineage>
        <taxon>Eukaryota</taxon>
        <taxon>Metazoa</taxon>
        <taxon>Chordata</taxon>
        <taxon>Craniata</taxon>
        <taxon>Vertebrata</taxon>
        <taxon>Euteleostomi</taxon>
        <taxon>Mammalia</taxon>
        <taxon>Eutheria</taxon>
        <taxon>Laurasiatheria</taxon>
        <taxon>Perissodactyla</taxon>
        <taxon>Equidae</taxon>
        <taxon>Equus</taxon>
    </lineage>
</organism>
<reference evidence="9 10" key="1">
    <citation type="journal article" date="2020" name="Nat. Commun.">
        <title>Donkey genomes provide new insights into domestication and selection for coat color.</title>
        <authorList>
            <person name="Wang"/>
            <person name="C."/>
            <person name="Li"/>
            <person name="H."/>
            <person name="Guo"/>
            <person name="Y."/>
            <person name="Huang"/>
            <person name="J."/>
            <person name="Sun"/>
            <person name="Y."/>
            <person name="Min"/>
            <person name="J."/>
            <person name="Wang"/>
            <person name="J."/>
            <person name="Fang"/>
            <person name="X."/>
            <person name="Zhao"/>
            <person name="Z."/>
            <person name="Wang"/>
            <person name="S."/>
            <person name="Zhang"/>
            <person name="Y."/>
            <person name="Liu"/>
            <person name="Q."/>
            <person name="Jiang"/>
            <person name="Q."/>
            <person name="Wang"/>
            <person name="X."/>
            <person name="Guo"/>
            <person name="Y."/>
            <person name="Yang"/>
            <person name="C."/>
            <person name="Wang"/>
            <person name="Y."/>
            <person name="Tian"/>
            <person name="F."/>
            <person name="Zhuang"/>
            <person name="G."/>
            <person name="Fan"/>
            <person name="Y."/>
            <person name="Gao"/>
            <person name="Q."/>
            <person name="Li"/>
            <person name="Y."/>
            <person name="Ju"/>
            <person name="Z."/>
            <person name="Li"/>
            <person name="J."/>
            <person name="Li"/>
            <person name="R."/>
            <person name="Hou"/>
            <person name="M."/>
            <person name="Yang"/>
            <person name="G."/>
            <person name="Liu"/>
            <person name="G."/>
            <person name="Liu"/>
            <person name="W."/>
            <person name="Guo"/>
            <person name="J."/>
            <person name="Pan"/>
            <person name="S."/>
            <person name="Fan"/>
            <person name="G."/>
            <person name="Zhang"/>
            <person name="W."/>
            <person name="Zhang"/>
            <person name="R."/>
            <person name="Yu"/>
            <person name="J."/>
            <person name="Zhang"/>
            <person name="X."/>
            <person name="Yin"/>
            <person name="Q."/>
            <person name="Ji"/>
            <person name="C."/>
            <person name="Jin"/>
            <person name="Y."/>
            <person name="Yue"/>
            <person name="G."/>
            <person name="Liu"/>
            <person name="M."/>
            <person name="Xu"/>
            <person name="J."/>
            <person name="Liu"/>
            <person name="S."/>
            <person name="Jordana"/>
            <person name="J."/>
            <person name="Noce"/>
            <person name="A."/>
            <person name="Amills"/>
            <person name="M."/>
            <person name="Wu"/>
            <person name="D.D."/>
            <person name="Li"/>
            <person name="S."/>
            <person name="Zhou"/>
            <person name="X. and Zhong"/>
            <person name="J."/>
        </authorList>
    </citation>
    <scope>NUCLEOTIDE SEQUENCE [LARGE SCALE GENOMIC DNA]</scope>
</reference>
<dbReference type="InterPro" id="IPR012466">
    <property type="entry name" value="NECAP_PHear"/>
</dbReference>
<gene>
    <name evidence="9" type="primary">NECAP2</name>
</gene>
<dbReference type="PANTHER" id="PTHR12847">
    <property type="entry name" value="ATP-BINDING CASSETTE ABC TRANSPORTER-RELATED"/>
    <property type="match status" value="1"/>
</dbReference>
<feature type="domain" description="NECAP PHear" evidence="8">
    <location>
        <begin position="6"/>
        <end position="162"/>
    </location>
</feature>
<keyword evidence="10" id="KW-1185">Reference proteome</keyword>
<dbReference type="Gene3D" id="2.30.29.30">
    <property type="entry name" value="Pleckstrin-homology domain (PH domain)/Phosphotyrosine-binding domain (PTB)"/>
    <property type="match status" value="1"/>
</dbReference>
<reference evidence="9" key="2">
    <citation type="submission" date="2025-08" db="UniProtKB">
        <authorList>
            <consortium name="Ensembl"/>
        </authorList>
    </citation>
    <scope>IDENTIFICATION</scope>
</reference>
<dbReference type="FunFam" id="2.30.29.30:FF:000064">
    <property type="entry name" value="Adaptin ear-binding coat-associated protein 1"/>
    <property type="match status" value="1"/>
</dbReference>
<keyword evidence="4" id="KW-0813">Transport</keyword>
<protein>
    <submittedName>
        <fullName evidence="9">NECAP endocytosis associated 2</fullName>
    </submittedName>
</protein>
<comment type="function">
    <text evidence="1">Involved in endocytosis.</text>
</comment>
<evidence type="ECO:0000313" key="9">
    <source>
        <dbReference type="Ensembl" id="ENSEASP00005055469.1"/>
    </source>
</evidence>
<dbReference type="GO" id="GO:0006897">
    <property type="term" value="P:endocytosis"/>
    <property type="evidence" value="ECO:0007669"/>
    <property type="project" value="UniProtKB-KW"/>
</dbReference>
<evidence type="ECO:0000256" key="6">
    <source>
        <dbReference type="ARBA" id="ARBA00022927"/>
    </source>
</evidence>
<dbReference type="GO" id="GO:0015031">
    <property type="term" value="P:protein transport"/>
    <property type="evidence" value="ECO:0007669"/>
    <property type="project" value="UniProtKB-KW"/>
</dbReference>
<evidence type="ECO:0000313" key="10">
    <source>
        <dbReference type="Proteomes" id="UP000694387"/>
    </source>
</evidence>
<dbReference type="PANTHER" id="PTHR12847:SF16">
    <property type="entry name" value="ADAPTIN EAR-BINDING COAT-ASSOCIATED PROTEIN 2"/>
    <property type="match status" value="1"/>
</dbReference>
<evidence type="ECO:0000256" key="5">
    <source>
        <dbReference type="ARBA" id="ARBA00022583"/>
    </source>
</evidence>
<dbReference type="CDD" id="cd13228">
    <property type="entry name" value="PHear_NECAP"/>
    <property type="match status" value="1"/>
</dbReference>
<dbReference type="GO" id="GO:0030125">
    <property type="term" value="C:clathrin vesicle coat"/>
    <property type="evidence" value="ECO:0007669"/>
    <property type="project" value="Ensembl"/>
</dbReference>
<dbReference type="Pfam" id="PF07933">
    <property type="entry name" value="DUF1681"/>
    <property type="match status" value="1"/>
</dbReference>
<accession>A0A9L0JQI7</accession>
<reference evidence="9" key="3">
    <citation type="submission" date="2025-09" db="UniProtKB">
        <authorList>
            <consortium name="Ensembl"/>
        </authorList>
    </citation>
    <scope>IDENTIFICATION</scope>
</reference>
<dbReference type="GeneTree" id="ENSGT00390000009359"/>
<evidence type="ECO:0000256" key="4">
    <source>
        <dbReference type="ARBA" id="ARBA00022448"/>
    </source>
</evidence>
<evidence type="ECO:0000256" key="7">
    <source>
        <dbReference type="SAM" id="MobiDB-lite"/>
    </source>
</evidence>
<evidence type="ECO:0000256" key="1">
    <source>
        <dbReference type="ARBA" id="ARBA00002550"/>
    </source>
</evidence>
<proteinExistence type="inferred from homology"/>
<feature type="region of interest" description="Disordered" evidence="7">
    <location>
        <begin position="167"/>
        <end position="192"/>
    </location>
</feature>
<dbReference type="Ensembl" id="ENSEAST00005078079.1">
    <property type="protein sequence ID" value="ENSEASP00005055469.1"/>
    <property type="gene ID" value="ENSEASG00005015857.2"/>
</dbReference>
<comment type="subcellular location">
    <subcellularLocation>
        <location evidence="2">Cytoplasmic vesicle</location>
        <location evidence="2">Clathrin-coated vesicle membrane</location>
    </subcellularLocation>
</comment>
<evidence type="ECO:0000256" key="3">
    <source>
        <dbReference type="ARBA" id="ARBA00007736"/>
    </source>
</evidence>
<dbReference type="InterPro" id="IPR011993">
    <property type="entry name" value="PH-like_dom_sf"/>
</dbReference>
<comment type="similarity">
    <text evidence="3">Belongs to the NECAP family.</text>
</comment>
<sequence length="354" mass="37986">MEEGEYESVLCVKPEVHVYRIPPRATNRGYRAAEWQLDQPSWSGRLRITAKGQVAYIKLEDRTSGELFAQAPVDQFPGTAVESVTDSSRYFVIRIEDGNGRRAFIGIGFGDRGDAFDFNVALQDHFKWVKQQCEFAKQAQNPDQGPKLDLGFKEGQTIKLNIANMKKKEGAAGTPRARPASTGGLSLLPPPPGGKTSTLIPPGEQFSVGGSLVQPAVASSSGQCSGVTVLAAKPAPAAPSSTWQLGPHGFPPSLTLIPRLVPVCDKLEGGHHKADSATLGKGFLCSPDSHHLPLQGVCPPLMGRDCKSFVAVKSSAYGSWFSEAAQWVLSEWVMETQSAHGELIASRRGGFMGT</sequence>